<proteinExistence type="predicted"/>
<dbReference type="PANTHER" id="PTHR24148:SF64">
    <property type="entry name" value="HETEROKARYON INCOMPATIBILITY DOMAIN-CONTAINING PROTEIN"/>
    <property type="match status" value="1"/>
</dbReference>
<protein>
    <recommendedName>
        <fullName evidence="3">Heterokaryon incompatibility domain-containing protein</fullName>
    </recommendedName>
</protein>
<dbReference type="GeneID" id="43657627"/>
<gene>
    <name evidence="1" type="ORF">BDV27DRAFT_161219</name>
</gene>
<keyword evidence="2" id="KW-1185">Reference proteome</keyword>
<evidence type="ECO:0008006" key="3">
    <source>
        <dbReference type="Google" id="ProtNLM"/>
    </source>
</evidence>
<dbReference type="EMBL" id="ML737755">
    <property type="protein sequence ID" value="KAE8360898.1"/>
    <property type="molecule type" value="Genomic_DNA"/>
</dbReference>
<dbReference type="PANTHER" id="PTHR24148">
    <property type="entry name" value="ANKYRIN REPEAT DOMAIN-CONTAINING PROTEIN 39 HOMOLOG-RELATED"/>
    <property type="match status" value="1"/>
</dbReference>
<reference evidence="1 2" key="1">
    <citation type="submission" date="2019-04" db="EMBL/GenBank/DDBJ databases">
        <title>Friends and foes A comparative genomics studyof 23 Aspergillus species from section Flavi.</title>
        <authorList>
            <consortium name="DOE Joint Genome Institute"/>
            <person name="Kjaerbolling I."/>
            <person name="Vesth T."/>
            <person name="Frisvad J.C."/>
            <person name="Nybo J.L."/>
            <person name="Theobald S."/>
            <person name="Kildgaard S."/>
            <person name="Isbrandt T."/>
            <person name="Kuo A."/>
            <person name="Sato A."/>
            <person name="Lyhne E.K."/>
            <person name="Kogle M.E."/>
            <person name="Wiebenga A."/>
            <person name="Kun R.S."/>
            <person name="Lubbers R.J."/>
            <person name="Makela M.R."/>
            <person name="Barry K."/>
            <person name="Chovatia M."/>
            <person name="Clum A."/>
            <person name="Daum C."/>
            <person name="Haridas S."/>
            <person name="He G."/>
            <person name="LaButti K."/>
            <person name="Lipzen A."/>
            <person name="Mondo S."/>
            <person name="Riley R."/>
            <person name="Salamov A."/>
            <person name="Simmons B.A."/>
            <person name="Magnuson J.K."/>
            <person name="Henrissat B."/>
            <person name="Mortensen U.H."/>
            <person name="Larsen T.O."/>
            <person name="Devries R.P."/>
            <person name="Grigoriev I.V."/>
            <person name="Machida M."/>
            <person name="Baker S.E."/>
            <person name="Andersen M.R."/>
        </authorList>
    </citation>
    <scope>NUCLEOTIDE SEQUENCE [LARGE SCALE GENOMIC DNA]</scope>
    <source>
        <strain evidence="1 2">CBS 763.97</strain>
    </source>
</reference>
<sequence>MRDDLARQGRCNDHEVSRALGSLQRESTFMDQSMAPSNSTTDIANTILYQQKQALAILFRRKWFNRVWTLQEVLLATNTKCLCGPHELDIGTACMVAALLVRSVSSNRATSDMSGGFGELSIGQLGGAACISAWLGLTWSGSGFGSRALLRYPKIDLKEEIPRKLKWLVALELLVHESRQRSCSKLEDKVLAPLAFALRENFAPNNPDFLSLATEARRIIGYRFPITELYSKFTRFMLHSMGNLDILSRTHRDVIPTDTTEELKLPSWVPQFHQAGMTSLIDDLFFTQYNAAEHLGPYSEFEHGSSKMLELPV</sequence>
<accession>A0A5N6ZU24</accession>
<dbReference type="RefSeq" id="XP_031923979.1">
    <property type="nucleotide sequence ID" value="XM_032073181.1"/>
</dbReference>
<dbReference type="InterPro" id="IPR052895">
    <property type="entry name" value="HetReg/Transcr_Mod"/>
</dbReference>
<dbReference type="Proteomes" id="UP000326268">
    <property type="component" value="Unassembled WGS sequence"/>
</dbReference>
<evidence type="ECO:0000313" key="2">
    <source>
        <dbReference type="Proteomes" id="UP000326268"/>
    </source>
</evidence>
<evidence type="ECO:0000313" key="1">
    <source>
        <dbReference type="EMBL" id="KAE8360898.1"/>
    </source>
</evidence>
<organism evidence="1 2">
    <name type="scientific">Aspergillus caelatus</name>
    <dbReference type="NCBI Taxonomy" id="61420"/>
    <lineage>
        <taxon>Eukaryota</taxon>
        <taxon>Fungi</taxon>
        <taxon>Dikarya</taxon>
        <taxon>Ascomycota</taxon>
        <taxon>Pezizomycotina</taxon>
        <taxon>Eurotiomycetes</taxon>
        <taxon>Eurotiomycetidae</taxon>
        <taxon>Eurotiales</taxon>
        <taxon>Aspergillaceae</taxon>
        <taxon>Aspergillus</taxon>
        <taxon>Aspergillus subgen. Circumdati</taxon>
    </lineage>
</organism>
<dbReference type="AlphaFoldDB" id="A0A5N6ZU24"/>
<dbReference type="OrthoDB" id="3753749at2759"/>
<name>A0A5N6ZU24_9EURO</name>